<accession>A0AAN7HJ47</accession>
<evidence type="ECO:0000313" key="3">
    <source>
        <dbReference type="Proteomes" id="UP001303647"/>
    </source>
</evidence>
<evidence type="ECO:0000256" key="1">
    <source>
        <dbReference type="SAM" id="MobiDB-lite"/>
    </source>
</evidence>
<comment type="caution">
    <text evidence="2">The sequence shown here is derived from an EMBL/GenBank/DDBJ whole genome shotgun (WGS) entry which is preliminary data.</text>
</comment>
<feature type="region of interest" description="Disordered" evidence="1">
    <location>
        <begin position="19"/>
        <end position="64"/>
    </location>
</feature>
<evidence type="ECO:0000313" key="2">
    <source>
        <dbReference type="EMBL" id="KAK4252121.1"/>
    </source>
</evidence>
<dbReference type="Proteomes" id="UP001303647">
    <property type="component" value="Unassembled WGS sequence"/>
</dbReference>
<reference evidence="2" key="1">
    <citation type="journal article" date="2023" name="Mol. Phylogenet. Evol.">
        <title>Genome-scale phylogeny and comparative genomics of the fungal order Sordariales.</title>
        <authorList>
            <person name="Hensen N."/>
            <person name="Bonometti L."/>
            <person name="Westerberg I."/>
            <person name="Brannstrom I.O."/>
            <person name="Guillou S."/>
            <person name="Cros-Aarteil S."/>
            <person name="Calhoun S."/>
            <person name="Haridas S."/>
            <person name="Kuo A."/>
            <person name="Mondo S."/>
            <person name="Pangilinan J."/>
            <person name="Riley R."/>
            <person name="LaButti K."/>
            <person name="Andreopoulos B."/>
            <person name="Lipzen A."/>
            <person name="Chen C."/>
            <person name="Yan M."/>
            <person name="Daum C."/>
            <person name="Ng V."/>
            <person name="Clum A."/>
            <person name="Steindorff A."/>
            <person name="Ohm R.A."/>
            <person name="Martin F."/>
            <person name="Silar P."/>
            <person name="Natvig D.O."/>
            <person name="Lalanne C."/>
            <person name="Gautier V."/>
            <person name="Ament-Velasquez S.L."/>
            <person name="Kruys A."/>
            <person name="Hutchinson M.I."/>
            <person name="Powell A.J."/>
            <person name="Barry K."/>
            <person name="Miller A.N."/>
            <person name="Grigoriev I.V."/>
            <person name="Debuchy R."/>
            <person name="Gladieux P."/>
            <person name="Hiltunen Thoren M."/>
            <person name="Johannesson H."/>
        </authorList>
    </citation>
    <scope>NUCLEOTIDE SEQUENCE</scope>
    <source>
        <strain evidence="2">CBS 359.72</strain>
    </source>
</reference>
<keyword evidence="3" id="KW-1185">Reference proteome</keyword>
<gene>
    <name evidence="2" type="ORF">C7999DRAFT_27363</name>
</gene>
<protein>
    <submittedName>
        <fullName evidence="2">Uncharacterized protein</fullName>
    </submittedName>
</protein>
<sequence length="258" mass="28488">MAKAIECLYLDGTSPHGHASKVSGFQQNKNTPVTPGSEPAESAVALPPSNTNGGEASNIGHYSPNENTLATSDFINIDYNSYGSAIDLGEFWGDWQIDGETAPFPSPLSAALAREEAASAPVQRLQSLQTTLFSSSLPMPKQPTYYFGSLAQRPKIAPKMQRTANLIMQTLKSYPLMMLRHNVLPPFIHSQKMSFSNAESDNMEQLHNCLSLLHLLQGQVPGSRKLFWRNVRMECERFHQEVRAPRPLDEAESLNSLS</sequence>
<organism evidence="2 3">
    <name type="scientific">Corynascus novoguineensis</name>
    <dbReference type="NCBI Taxonomy" id="1126955"/>
    <lineage>
        <taxon>Eukaryota</taxon>
        <taxon>Fungi</taxon>
        <taxon>Dikarya</taxon>
        <taxon>Ascomycota</taxon>
        <taxon>Pezizomycotina</taxon>
        <taxon>Sordariomycetes</taxon>
        <taxon>Sordariomycetidae</taxon>
        <taxon>Sordariales</taxon>
        <taxon>Chaetomiaceae</taxon>
        <taxon>Corynascus</taxon>
    </lineage>
</organism>
<name>A0AAN7HJ47_9PEZI</name>
<proteinExistence type="predicted"/>
<reference evidence="2" key="2">
    <citation type="submission" date="2023-05" db="EMBL/GenBank/DDBJ databases">
        <authorList>
            <consortium name="Lawrence Berkeley National Laboratory"/>
            <person name="Steindorff A."/>
            <person name="Hensen N."/>
            <person name="Bonometti L."/>
            <person name="Westerberg I."/>
            <person name="Brannstrom I.O."/>
            <person name="Guillou S."/>
            <person name="Cros-Aarteil S."/>
            <person name="Calhoun S."/>
            <person name="Haridas S."/>
            <person name="Kuo A."/>
            <person name="Mondo S."/>
            <person name="Pangilinan J."/>
            <person name="Riley R."/>
            <person name="Labutti K."/>
            <person name="Andreopoulos B."/>
            <person name="Lipzen A."/>
            <person name="Chen C."/>
            <person name="Yanf M."/>
            <person name="Daum C."/>
            <person name="Ng V."/>
            <person name="Clum A."/>
            <person name="Ohm R."/>
            <person name="Martin F."/>
            <person name="Silar P."/>
            <person name="Natvig D."/>
            <person name="Lalanne C."/>
            <person name="Gautier V."/>
            <person name="Ament-Velasquez S.L."/>
            <person name="Kruys A."/>
            <person name="Hutchinson M.I."/>
            <person name="Powell A.J."/>
            <person name="Barry K."/>
            <person name="Miller A.N."/>
            <person name="Grigoriev I.V."/>
            <person name="Debuchy R."/>
            <person name="Gladieux P."/>
            <person name="Thoren M.H."/>
            <person name="Johannesson H."/>
        </authorList>
    </citation>
    <scope>NUCLEOTIDE SEQUENCE</scope>
    <source>
        <strain evidence="2">CBS 359.72</strain>
    </source>
</reference>
<dbReference type="AlphaFoldDB" id="A0AAN7HJ47"/>
<dbReference type="EMBL" id="MU857602">
    <property type="protein sequence ID" value="KAK4252121.1"/>
    <property type="molecule type" value="Genomic_DNA"/>
</dbReference>
<feature type="compositionally biased region" description="Polar residues" evidence="1">
    <location>
        <begin position="23"/>
        <end position="34"/>
    </location>
</feature>